<feature type="compositionally biased region" description="Pro residues" evidence="1">
    <location>
        <begin position="65"/>
        <end position="81"/>
    </location>
</feature>
<reference evidence="3 4" key="1">
    <citation type="journal article" date="2013" name="Front. Microbiol.">
        <title>The genome of the endophytic bacterium H. frisingense GSF30(T) identifies diverse strategies in the Herbaspirillum genus to interact with plants.</title>
        <authorList>
            <person name="Straub D."/>
            <person name="Rothballer M."/>
            <person name="Hartmann A."/>
            <person name="Ludewig U."/>
        </authorList>
    </citation>
    <scope>NUCLEOTIDE SEQUENCE [LARGE SCALE GENOMIC DNA]</scope>
    <source>
        <strain evidence="3 4">GSF30</strain>
    </source>
</reference>
<dbReference type="PANTHER" id="PTHR30399:SF1">
    <property type="entry name" value="UTP PYROPHOSPHATASE"/>
    <property type="match status" value="1"/>
</dbReference>
<proteinExistence type="predicted"/>
<evidence type="ECO:0000313" key="3">
    <source>
        <dbReference type="EMBL" id="EOA05149.1"/>
    </source>
</evidence>
<accession>A0AAI9IFM1</accession>
<dbReference type="InterPro" id="IPR002725">
    <property type="entry name" value="YgjP-like_metallopeptidase"/>
</dbReference>
<name>A0AAI9IFM1_9BURK</name>
<feature type="domain" description="YgjP-like metallopeptidase" evidence="2">
    <location>
        <begin position="108"/>
        <end position="316"/>
    </location>
</feature>
<dbReference type="Proteomes" id="UP000006772">
    <property type="component" value="Unassembled WGS sequence"/>
</dbReference>
<dbReference type="Pfam" id="PF01863">
    <property type="entry name" value="YgjP-like"/>
    <property type="match status" value="1"/>
</dbReference>
<dbReference type="InterPro" id="IPR053136">
    <property type="entry name" value="UTP_pyrophosphatase-like"/>
</dbReference>
<comment type="caution">
    <text evidence="3">The sequence shown here is derived from an EMBL/GenBank/DDBJ whole genome shotgun (WGS) entry which is preliminary data.</text>
</comment>
<gene>
    <name evidence="3" type="ORF">HFRIS_008406</name>
</gene>
<keyword evidence="3" id="KW-0378">Hydrolase</keyword>
<evidence type="ECO:0000256" key="1">
    <source>
        <dbReference type="SAM" id="MobiDB-lite"/>
    </source>
</evidence>
<dbReference type="RefSeq" id="WP_006462863.1">
    <property type="nucleotide sequence ID" value="NZ_AEEC02000009.1"/>
</dbReference>
<dbReference type="EMBL" id="AEEC02000009">
    <property type="protein sequence ID" value="EOA05149.1"/>
    <property type="molecule type" value="Genomic_DNA"/>
</dbReference>
<evidence type="ECO:0000313" key="4">
    <source>
        <dbReference type="Proteomes" id="UP000006772"/>
    </source>
</evidence>
<organism evidence="3 4">
    <name type="scientific">Herbaspirillum frisingense GSF30</name>
    <dbReference type="NCBI Taxonomy" id="864073"/>
    <lineage>
        <taxon>Bacteria</taxon>
        <taxon>Pseudomonadati</taxon>
        <taxon>Pseudomonadota</taxon>
        <taxon>Betaproteobacteria</taxon>
        <taxon>Burkholderiales</taxon>
        <taxon>Oxalobacteraceae</taxon>
        <taxon>Herbaspirillum</taxon>
    </lineage>
</organism>
<dbReference type="CDD" id="cd07344">
    <property type="entry name" value="M48_yhfN_like"/>
    <property type="match status" value="1"/>
</dbReference>
<dbReference type="Gene3D" id="3.30.2010.10">
    <property type="entry name" value="Metalloproteases ('zincins'), catalytic domain"/>
    <property type="match status" value="1"/>
</dbReference>
<feature type="region of interest" description="Disordered" evidence="1">
    <location>
        <begin position="65"/>
        <end position="84"/>
    </location>
</feature>
<dbReference type="AlphaFoldDB" id="A0AAI9IFM1"/>
<sequence length="325" mass="36548">MIHLRKPKPNPDQLSLQLDLFAAPATTTAPPAELGPALPSPTVQPPLIVTPNPVVHAAPLPTPLIAPPATPANPLPAPPSGRPADGKRRIHLGEHTIDFALLRSKRRTIGFLVSDEGLRVTAPKWVTLAEIDNAIREKQRWILTKLNERRERSARRLQPQMQWRDGATLPYLGQDITLRIRTGQRQAVFLDEVTRELNISLPADAGEQQLKDRVQGWLQARAEELFGKRLMIYAEKLGVTYRSYALSSATTQWGSCTSDARIRLNWRLMHFALPLIDYVIAHELAHLREMNHSPRFWATVQSIFPEFESAKKALRDSAPETLPIF</sequence>
<evidence type="ECO:0000259" key="2">
    <source>
        <dbReference type="Pfam" id="PF01863"/>
    </source>
</evidence>
<dbReference type="PANTHER" id="PTHR30399">
    <property type="entry name" value="UNCHARACTERIZED PROTEIN YGJP"/>
    <property type="match status" value="1"/>
</dbReference>
<protein>
    <submittedName>
        <fullName evidence="3">Metal-dependent hydrolase</fullName>
    </submittedName>
</protein>
<dbReference type="GO" id="GO:0016787">
    <property type="term" value="F:hydrolase activity"/>
    <property type="evidence" value="ECO:0007669"/>
    <property type="project" value="UniProtKB-KW"/>
</dbReference>